<dbReference type="InterPro" id="IPR014349">
    <property type="entry name" value="Rieske_Fe-S_prot"/>
</dbReference>
<evidence type="ECO:0000259" key="18">
    <source>
        <dbReference type="PROSITE" id="PS50042"/>
    </source>
</evidence>
<dbReference type="GO" id="GO:0009496">
    <property type="term" value="F:plastoquinol--plastocyanin reductase activity"/>
    <property type="evidence" value="ECO:0007669"/>
    <property type="project" value="UniProtKB-EC"/>
</dbReference>
<dbReference type="InterPro" id="IPR017941">
    <property type="entry name" value="Rieske_2Fe-2S"/>
</dbReference>
<dbReference type="SUPFAM" id="SSF50022">
    <property type="entry name" value="ISP domain"/>
    <property type="match status" value="1"/>
</dbReference>
<evidence type="ECO:0000256" key="17">
    <source>
        <dbReference type="SAM" id="Phobius"/>
    </source>
</evidence>
<dbReference type="SUPFAM" id="SSF81502">
    <property type="entry name" value="ISP transmembrane anchor"/>
    <property type="match status" value="1"/>
</dbReference>
<dbReference type="Pfam" id="PF00027">
    <property type="entry name" value="cNMP_binding"/>
    <property type="match status" value="1"/>
</dbReference>
<dbReference type="InterPro" id="IPR005805">
    <property type="entry name" value="Rieske_Fe-S_prot_C"/>
</dbReference>
<comment type="subcellular location">
    <subcellularLocation>
        <location evidence="1">Membrane</location>
        <topology evidence="1">Single-pass membrane protein</topology>
    </subcellularLocation>
</comment>
<evidence type="ECO:0000256" key="11">
    <source>
        <dbReference type="ARBA" id="ARBA00023004"/>
    </source>
</evidence>
<dbReference type="NCBIfam" id="NF010001">
    <property type="entry name" value="PRK13474.1"/>
    <property type="match status" value="1"/>
</dbReference>
<keyword evidence="21" id="KW-1185">Reference proteome</keyword>
<evidence type="ECO:0000256" key="6">
    <source>
        <dbReference type="ARBA" id="ARBA00022714"/>
    </source>
</evidence>
<dbReference type="InterPro" id="IPR018490">
    <property type="entry name" value="cNMP-bd_dom_sf"/>
</dbReference>
<keyword evidence="14" id="KW-1015">Disulfide bond</keyword>
<evidence type="ECO:0000256" key="7">
    <source>
        <dbReference type="ARBA" id="ARBA00022723"/>
    </source>
</evidence>
<evidence type="ECO:0000313" key="20">
    <source>
        <dbReference type="EMBL" id="OLP79984.1"/>
    </source>
</evidence>
<dbReference type="Gene3D" id="2.102.10.10">
    <property type="entry name" value="Rieske [2Fe-2S] iron-sulphur domain"/>
    <property type="match status" value="1"/>
</dbReference>
<organism evidence="20 21">
    <name type="scientific">Symbiodinium microadriaticum</name>
    <name type="common">Dinoflagellate</name>
    <name type="synonym">Zooxanthella microadriatica</name>
    <dbReference type="NCBI Taxonomy" id="2951"/>
    <lineage>
        <taxon>Eukaryota</taxon>
        <taxon>Sar</taxon>
        <taxon>Alveolata</taxon>
        <taxon>Dinophyceae</taxon>
        <taxon>Suessiales</taxon>
        <taxon>Symbiodiniaceae</taxon>
        <taxon>Symbiodinium</taxon>
    </lineage>
</organism>
<dbReference type="SMART" id="SM00100">
    <property type="entry name" value="cNMP"/>
    <property type="match status" value="1"/>
</dbReference>
<evidence type="ECO:0000256" key="1">
    <source>
        <dbReference type="ARBA" id="ARBA00004167"/>
    </source>
</evidence>
<dbReference type="InterPro" id="IPR018488">
    <property type="entry name" value="cNMP-bd_CS"/>
</dbReference>
<evidence type="ECO:0000256" key="13">
    <source>
        <dbReference type="ARBA" id="ARBA00023136"/>
    </source>
</evidence>
<dbReference type="PROSITE" id="PS50042">
    <property type="entry name" value="CNMP_BINDING_3"/>
    <property type="match status" value="2"/>
</dbReference>
<evidence type="ECO:0000259" key="19">
    <source>
        <dbReference type="PROSITE" id="PS51296"/>
    </source>
</evidence>
<dbReference type="Pfam" id="PF25471">
    <property type="entry name" value="TM_PetC"/>
    <property type="match status" value="1"/>
</dbReference>
<dbReference type="InterPro" id="IPR000595">
    <property type="entry name" value="cNMP-bd_dom"/>
</dbReference>
<dbReference type="CDD" id="cd00038">
    <property type="entry name" value="CAP_ED"/>
    <property type="match status" value="1"/>
</dbReference>
<dbReference type="PANTHER" id="PTHR10134">
    <property type="entry name" value="CYTOCHROME B-C1 COMPLEX SUBUNIT RIESKE, MITOCHONDRIAL"/>
    <property type="match status" value="1"/>
</dbReference>
<keyword evidence="11" id="KW-0408">Iron</keyword>
<evidence type="ECO:0000256" key="2">
    <source>
        <dbReference type="ARBA" id="ARBA00010651"/>
    </source>
</evidence>
<protein>
    <recommendedName>
        <fullName evidence="3">plastoquinol--plastocyanin reductase</fullName>
        <ecNumber evidence="3">7.1.1.6</ecNumber>
    </recommendedName>
</protein>
<dbReference type="EMBL" id="LSRX01001428">
    <property type="protein sequence ID" value="OLP79984.1"/>
    <property type="molecule type" value="Genomic_DNA"/>
</dbReference>
<evidence type="ECO:0000256" key="4">
    <source>
        <dbReference type="ARBA" id="ARBA00022448"/>
    </source>
</evidence>
<evidence type="ECO:0000256" key="14">
    <source>
        <dbReference type="ARBA" id="ARBA00023157"/>
    </source>
</evidence>
<dbReference type="InterPro" id="IPR057415">
    <property type="entry name" value="TM_PetC"/>
</dbReference>
<sequence length="699" mass="76735">MGPEFHEYFANHLNVLKYQMLGDESHEITKEVSALTLDPKWSYCMRIPSRSLLTGRSRWSWCGPSEGTCLDGLVAWLRTFCFTQRPDSEEERVYFEKTVAFLRSVPLFKRQLPSCELPKLARDLKRKMWRPGEKIVNQGEVGRAFYLIESGVASVIVADCDGQEKVRATLIAGDYFGGHTLVAERSNVGTVVAQGPEQLVTLSMSRRVFEESGLKDKLCFPKRPALYFDRPGRGRDPSIPSFDLANCVVEPHEQAFVLEALKQNVNLRALHNVDNEVMQSIARGAVRRFVPKGTVVAQSGALGKEFFIIKTGRFHAVAETDAYDGQKSAEATVAQLTMSERLKRKQTFLKSLCRHKGSNTFSHSQSVRLPAPKGPKAMADWADDLSMACNSTPVHLRGCPSAASTMTLPSPCSDAGRTPLSTVASQRDFGVQSFQVGDKVTMSDRDEGSSGQVGTVSECGRDGVGRPWVKVTFQGALGEWLVVAALAAFVSAMAFVAPQAPPARGTLSAVQMQAGGEYTGFVPDLQHPGISWLFMRRQLMNFVLVTTAGIPVLVALGCYLWYFVPPVAGGGSGATLAGDQEGNPITLESWVKSHKENDRELVQGLKGEPYYLISTADNIKDFALLSVCTHLGCVVPWSKSNNKFCCPCHGSQYDENGKVVRGPAPLSLALAHTTTQDGKLALTPWPEKDFRTDLDPWWK</sequence>
<proteinExistence type="inferred from homology"/>
<dbReference type="GO" id="GO:0046872">
    <property type="term" value="F:metal ion binding"/>
    <property type="evidence" value="ECO:0007669"/>
    <property type="project" value="UniProtKB-KW"/>
</dbReference>
<feature type="domain" description="Rieske" evidence="19">
    <location>
        <begin position="587"/>
        <end position="682"/>
    </location>
</feature>
<keyword evidence="12" id="KW-0411">Iron-sulfur</keyword>
<dbReference type="GO" id="GO:0016020">
    <property type="term" value="C:membrane"/>
    <property type="evidence" value="ECO:0007669"/>
    <property type="project" value="UniProtKB-SubCell"/>
</dbReference>
<dbReference type="AlphaFoldDB" id="A0A1Q9CAL7"/>
<keyword evidence="8" id="KW-1278">Translocase</keyword>
<reference evidence="20 21" key="1">
    <citation type="submission" date="2016-02" db="EMBL/GenBank/DDBJ databases">
        <title>Genome analysis of coral dinoflagellate symbionts highlights evolutionary adaptations to a symbiotic lifestyle.</title>
        <authorList>
            <person name="Aranda M."/>
            <person name="Li Y."/>
            <person name="Liew Y.J."/>
            <person name="Baumgarten S."/>
            <person name="Simakov O."/>
            <person name="Wilson M."/>
            <person name="Piel J."/>
            <person name="Ashoor H."/>
            <person name="Bougouffa S."/>
            <person name="Bajic V.B."/>
            <person name="Ryu T."/>
            <person name="Ravasi T."/>
            <person name="Bayer T."/>
            <person name="Micklem G."/>
            <person name="Kim H."/>
            <person name="Bhak J."/>
            <person name="Lajeunesse T.C."/>
            <person name="Voolstra C.R."/>
        </authorList>
    </citation>
    <scope>NUCLEOTIDE SEQUENCE [LARGE SCALE GENOMIC DNA]</scope>
    <source>
        <strain evidence="20 21">CCMP2467</strain>
    </source>
</reference>
<feature type="domain" description="Cyclic nucleotide-binding" evidence="18">
    <location>
        <begin position="269"/>
        <end position="336"/>
    </location>
</feature>
<dbReference type="Gene3D" id="1.20.5.700">
    <property type="entry name" value="Single helix bin"/>
    <property type="match status" value="1"/>
</dbReference>
<feature type="transmembrane region" description="Helical" evidence="17">
    <location>
        <begin position="480"/>
        <end position="497"/>
    </location>
</feature>
<dbReference type="PRINTS" id="PR00162">
    <property type="entry name" value="RIESKE"/>
</dbReference>
<dbReference type="EC" id="7.1.1.6" evidence="3"/>
<dbReference type="Proteomes" id="UP000186817">
    <property type="component" value="Unassembled WGS sequence"/>
</dbReference>
<keyword evidence="10 17" id="KW-1133">Transmembrane helix</keyword>
<evidence type="ECO:0000256" key="12">
    <source>
        <dbReference type="ARBA" id="ARBA00023014"/>
    </source>
</evidence>
<dbReference type="InterPro" id="IPR014710">
    <property type="entry name" value="RmlC-like_jellyroll"/>
</dbReference>
<dbReference type="InterPro" id="IPR036922">
    <property type="entry name" value="Rieske_2Fe-2S_sf"/>
</dbReference>
<dbReference type="PROSITE" id="PS00888">
    <property type="entry name" value="CNMP_BINDING_1"/>
    <property type="match status" value="1"/>
</dbReference>
<comment type="catalytic activity">
    <reaction evidence="16">
        <text>2 oxidized [plastocyanin] + a plastoquinol + 2 H(+)(in) = 2 reduced [plastocyanin] + a plastoquinone + 4 H(+)(out)</text>
        <dbReference type="Rhea" id="RHEA:22148"/>
        <dbReference type="Rhea" id="RHEA-COMP:9561"/>
        <dbReference type="Rhea" id="RHEA-COMP:9562"/>
        <dbReference type="Rhea" id="RHEA-COMP:10039"/>
        <dbReference type="Rhea" id="RHEA-COMP:10040"/>
        <dbReference type="ChEBI" id="CHEBI:15378"/>
        <dbReference type="ChEBI" id="CHEBI:17757"/>
        <dbReference type="ChEBI" id="CHEBI:29036"/>
        <dbReference type="ChEBI" id="CHEBI:49552"/>
        <dbReference type="ChEBI" id="CHEBI:62192"/>
        <dbReference type="EC" id="7.1.1.6"/>
    </reaction>
</comment>
<evidence type="ECO:0000256" key="15">
    <source>
        <dbReference type="ARBA" id="ARBA00034078"/>
    </source>
</evidence>
<dbReference type="PROSITE" id="PS51296">
    <property type="entry name" value="RIESKE"/>
    <property type="match status" value="1"/>
</dbReference>
<keyword evidence="7" id="KW-0479">Metal-binding</keyword>
<keyword evidence="4" id="KW-0813">Transport</keyword>
<feature type="transmembrane region" description="Helical" evidence="17">
    <location>
        <begin position="539"/>
        <end position="562"/>
    </location>
</feature>
<name>A0A1Q9CAL7_SYMMI</name>
<comment type="similarity">
    <text evidence="2">Belongs to the Rieske iron-sulfur protein family.</text>
</comment>
<keyword evidence="5 17" id="KW-0812">Transmembrane</keyword>
<keyword evidence="9" id="KW-0249">Electron transport</keyword>
<dbReference type="GO" id="GO:0051537">
    <property type="term" value="F:2 iron, 2 sulfur cluster binding"/>
    <property type="evidence" value="ECO:0007669"/>
    <property type="project" value="UniProtKB-KW"/>
</dbReference>
<dbReference type="SUPFAM" id="SSF51206">
    <property type="entry name" value="cAMP-binding domain-like"/>
    <property type="match status" value="2"/>
</dbReference>
<evidence type="ECO:0000256" key="3">
    <source>
        <dbReference type="ARBA" id="ARBA00012952"/>
    </source>
</evidence>
<evidence type="ECO:0000256" key="9">
    <source>
        <dbReference type="ARBA" id="ARBA00022982"/>
    </source>
</evidence>
<evidence type="ECO:0000256" key="16">
    <source>
        <dbReference type="ARBA" id="ARBA00047828"/>
    </source>
</evidence>
<evidence type="ECO:0000256" key="10">
    <source>
        <dbReference type="ARBA" id="ARBA00022989"/>
    </source>
</evidence>
<comment type="caution">
    <text evidence="20">The sequence shown here is derived from an EMBL/GenBank/DDBJ whole genome shotgun (WGS) entry which is preliminary data.</text>
</comment>
<dbReference type="OrthoDB" id="411500at2759"/>
<evidence type="ECO:0000256" key="5">
    <source>
        <dbReference type="ARBA" id="ARBA00022692"/>
    </source>
</evidence>
<evidence type="ECO:0000313" key="21">
    <source>
        <dbReference type="Proteomes" id="UP000186817"/>
    </source>
</evidence>
<dbReference type="Pfam" id="PF00355">
    <property type="entry name" value="Rieske"/>
    <property type="match status" value="1"/>
</dbReference>
<keyword evidence="13 17" id="KW-0472">Membrane</keyword>
<keyword evidence="6" id="KW-0001">2Fe-2S</keyword>
<comment type="cofactor">
    <cofactor evidence="15">
        <name>[2Fe-2S] cluster</name>
        <dbReference type="ChEBI" id="CHEBI:190135"/>
    </cofactor>
</comment>
<evidence type="ECO:0000256" key="8">
    <source>
        <dbReference type="ARBA" id="ARBA00022967"/>
    </source>
</evidence>
<feature type="domain" description="Cyclic nucleotide-binding" evidence="18">
    <location>
        <begin position="108"/>
        <end position="211"/>
    </location>
</feature>
<accession>A0A1Q9CAL7</accession>
<dbReference type="Gene3D" id="2.60.120.10">
    <property type="entry name" value="Jelly Rolls"/>
    <property type="match status" value="2"/>
</dbReference>
<gene>
    <name evidence="20" type="primary">petC</name>
    <name evidence="20" type="ORF">AK812_SmicGene39666</name>
</gene>